<feature type="active site" description="Charge relay system" evidence="5">
    <location>
        <position position="302"/>
    </location>
</feature>
<dbReference type="PROSITE" id="PS00137">
    <property type="entry name" value="SUBTILASE_HIS"/>
    <property type="match status" value="1"/>
</dbReference>
<dbReference type="AlphaFoldDB" id="A0A936ZFF3"/>
<dbReference type="InterPro" id="IPR023828">
    <property type="entry name" value="Peptidase_S8_Ser-AS"/>
</dbReference>
<dbReference type="PROSITE" id="PS50268">
    <property type="entry name" value="CADHERIN_2"/>
    <property type="match status" value="1"/>
</dbReference>
<dbReference type="PROSITE" id="PS00330">
    <property type="entry name" value="HEMOLYSIN_CALCIUM"/>
    <property type="match status" value="6"/>
</dbReference>
<dbReference type="SUPFAM" id="SSF49313">
    <property type="entry name" value="Cadherin-like"/>
    <property type="match status" value="1"/>
</dbReference>
<dbReference type="CDD" id="cd11304">
    <property type="entry name" value="Cadherin_repeat"/>
    <property type="match status" value="1"/>
</dbReference>
<keyword evidence="2 5" id="KW-0645">Protease</keyword>
<dbReference type="RefSeq" id="WP_202062491.1">
    <property type="nucleotide sequence ID" value="NZ_JAEQMY010000031.1"/>
</dbReference>
<dbReference type="GO" id="GO:0007156">
    <property type="term" value="P:homophilic cell adhesion via plasma membrane adhesion molecules"/>
    <property type="evidence" value="ECO:0007669"/>
    <property type="project" value="InterPro"/>
</dbReference>
<dbReference type="PROSITE" id="PS51892">
    <property type="entry name" value="SUBTILASE"/>
    <property type="match status" value="1"/>
</dbReference>
<dbReference type="Gene3D" id="2.60.40.60">
    <property type="entry name" value="Cadherins"/>
    <property type="match status" value="1"/>
</dbReference>
<evidence type="ECO:0000256" key="1">
    <source>
        <dbReference type="ARBA" id="ARBA00011073"/>
    </source>
</evidence>
<dbReference type="PANTHER" id="PTHR43806">
    <property type="entry name" value="PEPTIDASE S8"/>
    <property type="match status" value="1"/>
</dbReference>
<dbReference type="InterPro" id="IPR000209">
    <property type="entry name" value="Peptidase_S8/S53_dom"/>
</dbReference>
<evidence type="ECO:0000256" key="3">
    <source>
        <dbReference type="ARBA" id="ARBA00022801"/>
    </source>
</evidence>
<dbReference type="InterPro" id="IPR036852">
    <property type="entry name" value="Peptidase_S8/S53_dom_sf"/>
</dbReference>
<dbReference type="InterPro" id="IPR050131">
    <property type="entry name" value="Peptidase_S8_subtilisin-like"/>
</dbReference>
<dbReference type="PANTHER" id="PTHR43806:SF11">
    <property type="entry name" value="CEREVISIN-RELATED"/>
    <property type="match status" value="1"/>
</dbReference>
<reference evidence="7" key="1">
    <citation type="submission" date="2021-01" db="EMBL/GenBank/DDBJ databases">
        <title>Microvirga sp.</title>
        <authorList>
            <person name="Kim M.K."/>
        </authorList>
    </citation>
    <scope>NUCLEOTIDE SEQUENCE</scope>
    <source>
        <strain evidence="7">5420S-16</strain>
    </source>
</reference>
<dbReference type="GO" id="GO:0016020">
    <property type="term" value="C:membrane"/>
    <property type="evidence" value="ECO:0007669"/>
    <property type="project" value="InterPro"/>
</dbReference>
<dbReference type="InterPro" id="IPR022398">
    <property type="entry name" value="Peptidase_S8_His-AS"/>
</dbReference>
<dbReference type="Proteomes" id="UP000605848">
    <property type="component" value="Unassembled WGS sequence"/>
</dbReference>
<evidence type="ECO:0000256" key="2">
    <source>
        <dbReference type="ARBA" id="ARBA00022670"/>
    </source>
</evidence>
<feature type="active site" description="Charge relay system" evidence="5">
    <location>
        <position position="136"/>
    </location>
</feature>
<dbReference type="Gene3D" id="3.40.50.200">
    <property type="entry name" value="Peptidase S8/S53 domain"/>
    <property type="match status" value="1"/>
</dbReference>
<dbReference type="Pfam" id="PF00082">
    <property type="entry name" value="Peptidase_S8"/>
    <property type="match status" value="1"/>
</dbReference>
<keyword evidence="3 5" id="KW-0378">Hydrolase</keyword>
<proteinExistence type="inferred from homology"/>
<dbReference type="InterPro" id="IPR015500">
    <property type="entry name" value="Peptidase_S8_subtilisin-rel"/>
</dbReference>
<evidence type="ECO:0000256" key="5">
    <source>
        <dbReference type="PROSITE-ProRule" id="PRU01240"/>
    </source>
</evidence>
<evidence type="ECO:0000259" key="6">
    <source>
        <dbReference type="PROSITE" id="PS50268"/>
    </source>
</evidence>
<comment type="caution">
    <text evidence="7">The sequence shown here is derived from an EMBL/GenBank/DDBJ whole genome shotgun (WGS) entry which is preliminary data.</text>
</comment>
<dbReference type="PROSITE" id="PS00138">
    <property type="entry name" value="SUBTILASE_SER"/>
    <property type="match status" value="1"/>
</dbReference>
<dbReference type="GO" id="GO:0004252">
    <property type="term" value="F:serine-type endopeptidase activity"/>
    <property type="evidence" value="ECO:0007669"/>
    <property type="project" value="UniProtKB-UniRule"/>
</dbReference>
<name>A0A936ZFF3_9HYPH</name>
<dbReference type="SUPFAM" id="SSF52743">
    <property type="entry name" value="Subtilisin-like"/>
    <property type="match status" value="1"/>
</dbReference>
<accession>A0A936ZFF3</accession>
<protein>
    <submittedName>
        <fullName evidence="7">S8 family serine peptidase</fullName>
    </submittedName>
</protein>
<evidence type="ECO:0000313" key="8">
    <source>
        <dbReference type="Proteomes" id="UP000605848"/>
    </source>
</evidence>
<sequence length="746" mass="78014">MAYEEQAPISIAASGAANAGTSWSTVPAWSVRPETEYVLPADTSAGPESAAEALVSGTQALAKSASLIRLGEVRSNPLFDGINGAGMTVVVIDSGADLDHPAYGPDTDGNGISDRILFQHDFYEAGDADASDGNGHGTHVTGIVGSQDSQHLGVAPGVNLIVLKIGSATDGSAPVSDMMEAWTWVVENHLQYNIVAVNMSYGISGTSHDNELPTELSGEIETLAKAGIASVIAGGNDYNNAPGVSYFSASPYAWSIASTLDAADEFSWFSQRSTTMSDLAAPGSFIMSSTIGGGYGMMSGTSMAAPMVSGLVALAQDLSQEITGGRKIPVMTLLDMMRAAGISVTDGVSTVPRIDALNTLSSVVAYYQQHTAQDDTVWGWRGHDSLLGAEGQDTILGHDGNDTLNGGIGSDTLTGGHGNDIIDGGIGSDKAIFGGNRQDYVLERHADGSTAIADTRPNGEGRDNLRNIEWLQWADGTFDLNSLLISSPTNILLSNSLVQENSARGTIVGSLSAIDPDAADTHRFELIDDGGGLFELQGNTLVVADGSHLDHEQGLRHNVTIRATDQMALSTVRTFVVTVADQHSERTKGTSASDRFYGGSGPDTLAGGQGADLLKGGSGKDKLLGGLGRDTLFGGSGKDAFIFDTKLNKNTNVDRIADFRVSDDSIYLDNAVFKNAGSGTLTRPKKLGVDMFVSGSRAQDAEDRIVYDGNKGTLSYDADGAGGSKQVLFATLSKHLKMTYHDFFVV</sequence>
<dbReference type="SUPFAM" id="SSF51120">
    <property type="entry name" value="beta-Roll"/>
    <property type="match status" value="2"/>
</dbReference>
<gene>
    <name evidence="7" type="ORF">JKG68_18475</name>
</gene>
<dbReference type="EMBL" id="JAEQMY010000031">
    <property type="protein sequence ID" value="MBL0405949.1"/>
    <property type="molecule type" value="Genomic_DNA"/>
</dbReference>
<dbReference type="GO" id="GO:0005509">
    <property type="term" value="F:calcium ion binding"/>
    <property type="evidence" value="ECO:0007669"/>
    <property type="project" value="InterPro"/>
</dbReference>
<feature type="active site" description="Charge relay system" evidence="5">
    <location>
        <position position="93"/>
    </location>
</feature>
<dbReference type="GO" id="GO:0006508">
    <property type="term" value="P:proteolysis"/>
    <property type="evidence" value="ECO:0007669"/>
    <property type="project" value="UniProtKB-KW"/>
</dbReference>
<evidence type="ECO:0000256" key="4">
    <source>
        <dbReference type="ARBA" id="ARBA00022825"/>
    </source>
</evidence>
<organism evidence="7 8">
    <name type="scientific">Microvirga aerilata</name>
    <dbReference type="NCBI Taxonomy" id="670292"/>
    <lineage>
        <taxon>Bacteria</taxon>
        <taxon>Pseudomonadati</taxon>
        <taxon>Pseudomonadota</taxon>
        <taxon>Alphaproteobacteria</taxon>
        <taxon>Hyphomicrobiales</taxon>
        <taxon>Methylobacteriaceae</taxon>
        <taxon>Microvirga</taxon>
    </lineage>
</organism>
<dbReference type="InterPro" id="IPR015919">
    <property type="entry name" value="Cadherin-like_sf"/>
</dbReference>
<dbReference type="InterPro" id="IPR018511">
    <property type="entry name" value="Hemolysin-typ_Ca-bd_CS"/>
</dbReference>
<dbReference type="InterPro" id="IPR001343">
    <property type="entry name" value="Hemolysn_Ca-bd"/>
</dbReference>
<dbReference type="PRINTS" id="PR00723">
    <property type="entry name" value="SUBTILISIN"/>
</dbReference>
<feature type="domain" description="Cadherin" evidence="6">
    <location>
        <begin position="498"/>
        <end position="596"/>
    </location>
</feature>
<comment type="similarity">
    <text evidence="1 5">Belongs to the peptidase S8 family.</text>
</comment>
<dbReference type="Pfam" id="PF00353">
    <property type="entry name" value="HemolysinCabind"/>
    <property type="match status" value="3"/>
</dbReference>
<dbReference type="InterPro" id="IPR011049">
    <property type="entry name" value="Serralysin-like_metalloprot_C"/>
</dbReference>
<dbReference type="InterPro" id="IPR002126">
    <property type="entry name" value="Cadherin-like_dom"/>
</dbReference>
<dbReference type="Pfam" id="PF00028">
    <property type="entry name" value="Cadherin"/>
    <property type="match status" value="1"/>
</dbReference>
<keyword evidence="8" id="KW-1185">Reference proteome</keyword>
<dbReference type="Gene3D" id="2.150.10.10">
    <property type="entry name" value="Serralysin-like metalloprotease, C-terminal"/>
    <property type="match status" value="1"/>
</dbReference>
<dbReference type="SMART" id="SM00112">
    <property type="entry name" value="CA"/>
    <property type="match status" value="1"/>
</dbReference>
<evidence type="ECO:0000313" key="7">
    <source>
        <dbReference type="EMBL" id="MBL0405949.1"/>
    </source>
</evidence>
<keyword evidence="4 5" id="KW-0720">Serine protease</keyword>
<dbReference type="PRINTS" id="PR00313">
    <property type="entry name" value="CABNDNGRPT"/>
</dbReference>